<evidence type="ECO:0000313" key="1">
    <source>
        <dbReference type="EMBL" id="CAI3979096.1"/>
    </source>
</evidence>
<dbReference type="EMBL" id="CAMXCT010000458">
    <property type="protein sequence ID" value="CAI3979096.1"/>
    <property type="molecule type" value="Genomic_DNA"/>
</dbReference>
<dbReference type="GO" id="GO:0006508">
    <property type="term" value="P:proteolysis"/>
    <property type="evidence" value="ECO:0007669"/>
    <property type="project" value="UniProtKB-KW"/>
</dbReference>
<accession>A0A9P1BTC6</accession>
<dbReference type="GO" id="GO:0004252">
    <property type="term" value="F:serine-type endopeptidase activity"/>
    <property type="evidence" value="ECO:0007669"/>
    <property type="project" value="TreeGrafter"/>
</dbReference>
<keyword evidence="3" id="KW-0645">Protease</keyword>
<name>A0A9P1BTC6_9DINO</name>
<evidence type="ECO:0000313" key="4">
    <source>
        <dbReference type="Proteomes" id="UP001152797"/>
    </source>
</evidence>
<dbReference type="OrthoDB" id="435873at2759"/>
<reference evidence="2" key="2">
    <citation type="submission" date="2024-04" db="EMBL/GenBank/DDBJ databases">
        <authorList>
            <person name="Chen Y."/>
            <person name="Shah S."/>
            <person name="Dougan E. K."/>
            <person name="Thang M."/>
            <person name="Chan C."/>
        </authorList>
    </citation>
    <scope>NUCLEOTIDE SEQUENCE [LARGE SCALE GENOMIC DNA]</scope>
</reference>
<dbReference type="PANTHER" id="PTHR45980:SF18">
    <property type="entry name" value="PROTEASE DO-LIKE 9"/>
    <property type="match status" value="1"/>
</dbReference>
<comment type="caution">
    <text evidence="1">The sequence shown here is derived from an EMBL/GenBank/DDBJ whole genome shotgun (WGS) entry which is preliminary data.</text>
</comment>
<proteinExistence type="predicted"/>
<reference evidence="1" key="1">
    <citation type="submission" date="2022-10" db="EMBL/GenBank/DDBJ databases">
        <authorList>
            <person name="Chen Y."/>
            <person name="Dougan E. K."/>
            <person name="Chan C."/>
            <person name="Rhodes N."/>
            <person name="Thang M."/>
        </authorList>
    </citation>
    <scope>NUCLEOTIDE SEQUENCE</scope>
</reference>
<dbReference type="EMBL" id="CAMXCT020000458">
    <property type="protein sequence ID" value="CAL1132471.1"/>
    <property type="molecule type" value="Genomic_DNA"/>
</dbReference>
<organism evidence="1">
    <name type="scientific">Cladocopium goreaui</name>
    <dbReference type="NCBI Taxonomy" id="2562237"/>
    <lineage>
        <taxon>Eukaryota</taxon>
        <taxon>Sar</taxon>
        <taxon>Alveolata</taxon>
        <taxon>Dinophyceae</taxon>
        <taxon>Suessiales</taxon>
        <taxon>Symbiodiniaceae</taxon>
        <taxon>Cladocopium</taxon>
    </lineage>
</organism>
<gene>
    <name evidence="1" type="ORF">C1SCF055_LOCUS7073</name>
</gene>
<keyword evidence="3" id="KW-0378">Hydrolase</keyword>
<protein>
    <submittedName>
        <fullName evidence="3">Protease Do-like 13</fullName>
    </submittedName>
</protein>
<dbReference type="EMBL" id="CAMXCT030000458">
    <property type="protein sequence ID" value="CAL4766408.1"/>
    <property type="molecule type" value="Genomic_DNA"/>
</dbReference>
<dbReference type="AlphaFoldDB" id="A0A9P1BTC6"/>
<evidence type="ECO:0000313" key="3">
    <source>
        <dbReference type="EMBL" id="CAL4766408.1"/>
    </source>
</evidence>
<evidence type="ECO:0000313" key="2">
    <source>
        <dbReference type="EMBL" id="CAL1132471.1"/>
    </source>
</evidence>
<sequence>MELLKPQEMLAMQSRVQVMGFPIGGDYLSITEGVLSRIEVVDYSHSRRSCPRLSNKTAFPYTESDEEL</sequence>
<dbReference type="Proteomes" id="UP001152797">
    <property type="component" value="Unassembled WGS sequence"/>
</dbReference>
<dbReference type="PANTHER" id="PTHR45980">
    <property type="match status" value="1"/>
</dbReference>
<keyword evidence="4" id="KW-1185">Reference proteome</keyword>